<sequence>MYMHLDKDQIHRPKWCSCASCKTYFVFTVKCSIAANHVSWLDQTMKAC</sequence>
<reference evidence="1" key="2">
    <citation type="journal article" date="2015" name="Data Brief">
        <title>Shoot transcriptome of the giant reed, Arundo donax.</title>
        <authorList>
            <person name="Barrero R.A."/>
            <person name="Guerrero F.D."/>
            <person name="Moolhuijzen P."/>
            <person name="Goolsby J.A."/>
            <person name="Tidwell J."/>
            <person name="Bellgard S.E."/>
            <person name="Bellgard M.I."/>
        </authorList>
    </citation>
    <scope>NUCLEOTIDE SEQUENCE</scope>
    <source>
        <tissue evidence="1">Shoot tissue taken approximately 20 cm above the soil surface</tissue>
    </source>
</reference>
<proteinExistence type="predicted"/>
<protein>
    <submittedName>
        <fullName evidence="1">Uncharacterized protein</fullName>
    </submittedName>
</protein>
<dbReference type="EMBL" id="GBRH01280941">
    <property type="protein sequence ID" value="JAD16954.1"/>
    <property type="molecule type" value="Transcribed_RNA"/>
</dbReference>
<organism evidence="1">
    <name type="scientific">Arundo donax</name>
    <name type="common">Giant reed</name>
    <name type="synonym">Donax arundinaceus</name>
    <dbReference type="NCBI Taxonomy" id="35708"/>
    <lineage>
        <taxon>Eukaryota</taxon>
        <taxon>Viridiplantae</taxon>
        <taxon>Streptophyta</taxon>
        <taxon>Embryophyta</taxon>
        <taxon>Tracheophyta</taxon>
        <taxon>Spermatophyta</taxon>
        <taxon>Magnoliopsida</taxon>
        <taxon>Liliopsida</taxon>
        <taxon>Poales</taxon>
        <taxon>Poaceae</taxon>
        <taxon>PACMAD clade</taxon>
        <taxon>Arundinoideae</taxon>
        <taxon>Arundineae</taxon>
        <taxon>Arundo</taxon>
    </lineage>
</organism>
<evidence type="ECO:0000313" key="1">
    <source>
        <dbReference type="EMBL" id="JAD16954.1"/>
    </source>
</evidence>
<accession>A0A0A8XSJ9</accession>
<name>A0A0A8XSJ9_ARUDO</name>
<dbReference type="AlphaFoldDB" id="A0A0A8XSJ9"/>
<reference evidence="1" key="1">
    <citation type="submission" date="2014-09" db="EMBL/GenBank/DDBJ databases">
        <authorList>
            <person name="Magalhaes I.L.F."/>
            <person name="Oliveira U."/>
            <person name="Santos F.R."/>
            <person name="Vidigal T.H.D.A."/>
            <person name="Brescovit A.D."/>
            <person name="Santos A.J."/>
        </authorList>
    </citation>
    <scope>NUCLEOTIDE SEQUENCE</scope>
    <source>
        <tissue evidence="1">Shoot tissue taken approximately 20 cm above the soil surface</tissue>
    </source>
</reference>